<dbReference type="AlphaFoldDB" id="A0A9W9SH94"/>
<dbReference type="SUPFAM" id="SSF52266">
    <property type="entry name" value="SGNH hydrolase"/>
    <property type="match status" value="1"/>
</dbReference>
<dbReference type="GeneID" id="81375292"/>
<keyword evidence="2" id="KW-1133">Transmembrane helix</keyword>
<feature type="transmembrane region" description="Helical" evidence="2">
    <location>
        <begin position="305"/>
        <end position="325"/>
    </location>
</feature>
<reference evidence="4" key="2">
    <citation type="journal article" date="2023" name="IMA Fungus">
        <title>Comparative genomic study of the Penicillium genus elucidates a diverse pangenome and 15 lateral gene transfer events.</title>
        <authorList>
            <person name="Petersen C."/>
            <person name="Sorensen T."/>
            <person name="Nielsen M.R."/>
            <person name="Sondergaard T.E."/>
            <person name="Sorensen J.L."/>
            <person name="Fitzpatrick D.A."/>
            <person name="Frisvad J.C."/>
            <person name="Nielsen K.L."/>
        </authorList>
    </citation>
    <scope>NUCLEOTIDE SEQUENCE</scope>
    <source>
        <strain evidence="4">IBT 29677</strain>
    </source>
</reference>
<dbReference type="EMBL" id="JAPZBU010000011">
    <property type="protein sequence ID" value="KAJ5378556.1"/>
    <property type="molecule type" value="Genomic_DNA"/>
</dbReference>
<feature type="signal peptide" evidence="3">
    <location>
        <begin position="1"/>
        <end position="29"/>
    </location>
</feature>
<proteinExistence type="predicted"/>
<reference evidence="4" key="1">
    <citation type="submission" date="2022-12" db="EMBL/GenBank/DDBJ databases">
        <authorList>
            <person name="Petersen C."/>
        </authorList>
    </citation>
    <scope>NUCLEOTIDE SEQUENCE</scope>
    <source>
        <strain evidence="4">IBT 29677</strain>
    </source>
</reference>
<dbReference type="InterPro" id="IPR036514">
    <property type="entry name" value="SGNH_hydro_sf"/>
</dbReference>
<keyword evidence="2" id="KW-0812">Transmembrane</keyword>
<accession>A0A9W9SH94</accession>
<evidence type="ECO:0000313" key="5">
    <source>
        <dbReference type="Proteomes" id="UP001147747"/>
    </source>
</evidence>
<evidence type="ECO:0000256" key="2">
    <source>
        <dbReference type="SAM" id="Phobius"/>
    </source>
</evidence>
<dbReference type="RefSeq" id="XP_056482342.1">
    <property type="nucleotide sequence ID" value="XM_056636312.1"/>
</dbReference>
<feature type="region of interest" description="Disordered" evidence="1">
    <location>
        <begin position="278"/>
        <end position="297"/>
    </location>
</feature>
<evidence type="ECO:0008006" key="6">
    <source>
        <dbReference type="Google" id="ProtNLM"/>
    </source>
</evidence>
<gene>
    <name evidence="4" type="ORF">N7509_011675</name>
</gene>
<organism evidence="4 5">
    <name type="scientific">Penicillium cosmopolitanum</name>
    <dbReference type="NCBI Taxonomy" id="1131564"/>
    <lineage>
        <taxon>Eukaryota</taxon>
        <taxon>Fungi</taxon>
        <taxon>Dikarya</taxon>
        <taxon>Ascomycota</taxon>
        <taxon>Pezizomycotina</taxon>
        <taxon>Eurotiomycetes</taxon>
        <taxon>Eurotiomycetidae</taxon>
        <taxon>Eurotiales</taxon>
        <taxon>Aspergillaceae</taxon>
        <taxon>Penicillium</taxon>
    </lineage>
</organism>
<keyword evidence="5" id="KW-1185">Reference proteome</keyword>
<dbReference type="Proteomes" id="UP001147747">
    <property type="component" value="Unassembled WGS sequence"/>
</dbReference>
<dbReference type="Pfam" id="PF00657">
    <property type="entry name" value="Lipase_GDSL"/>
    <property type="match status" value="1"/>
</dbReference>
<dbReference type="InterPro" id="IPR051532">
    <property type="entry name" value="Ester_Hydrolysis_Enzymes"/>
</dbReference>
<comment type="caution">
    <text evidence="4">The sequence shown here is derived from an EMBL/GenBank/DDBJ whole genome shotgun (WGS) entry which is preliminary data.</text>
</comment>
<feature type="chain" id="PRO_5040998108" description="SGNH hydrolase-type esterase domain-containing protein" evidence="3">
    <location>
        <begin position="30"/>
        <end position="326"/>
    </location>
</feature>
<dbReference type="PANTHER" id="PTHR30383">
    <property type="entry name" value="THIOESTERASE 1/PROTEASE 1/LYSOPHOSPHOLIPASE L1"/>
    <property type="match status" value="1"/>
</dbReference>
<dbReference type="OrthoDB" id="6123at2759"/>
<evidence type="ECO:0000313" key="4">
    <source>
        <dbReference type="EMBL" id="KAJ5378556.1"/>
    </source>
</evidence>
<name>A0A9W9SH94_9EURO</name>
<dbReference type="GO" id="GO:0004622">
    <property type="term" value="F:phosphatidylcholine lysophospholipase activity"/>
    <property type="evidence" value="ECO:0007669"/>
    <property type="project" value="TreeGrafter"/>
</dbReference>
<keyword evidence="2" id="KW-0472">Membrane</keyword>
<dbReference type="PANTHER" id="PTHR30383:SF31">
    <property type="entry name" value="SGNH HYDROLASE-TYPE ESTERASE DOMAIN-CONTAINING PROTEIN-RELATED"/>
    <property type="match status" value="1"/>
</dbReference>
<sequence length="326" mass="37003">MRQPAPIHWVAQVCLLWLSLLSPFTLVWALATPDQLLDTRANVISTTSTTSQGDDGKFLLRVLPLGASITFGYKSTDGNGYRDWIRRQLRYEGWPVEMVGSRRMGTMRDNFNEGHIGFRIDQLLPKAEEDFAKQPNLILINAGTNDALQNHRIYSAGTRMNILIEKLFDSIEGTTIILSTLLPNGKKPEQVETINEQLRNLVAYRRARNNRIVLADMSHFIKVDELVDRVHPDDAAYEKMASVWWAAFQVAQQEGMLQNFNYTSTKFNMKKLDDNTTDPHLPAYSAPAQPSVANRDNGQPPSIRLNVWMLVIQAFTVYIGFSVLYT</sequence>
<dbReference type="InterPro" id="IPR001087">
    <property type="entry name" value="GDSL"/>
</dbReference>
<evidence type="ECO:0000256" key="3">
    <source>
        <dbReference type="SAM" id="SignalP"/>
    </source>
</evidence>
<keyword evidence="3" id="KW-0732">Signal</keyword>
<protein>
    <recommendedName>
        <fullName evidence="6">SGNH hydrolase-type esterase domain-containing protein</fullName>
    </recommendedName>
</protein>
<evidence type="ECO:0000256" key="1">
    <source>
        <dbReference type="SAM" id="MobiDB-lite"/>
    </source>
</evidence>
<dbReference type="Gene3D" id="3.40.50.1110">
    <property type="entry name" value="SGNH hydrolase"/>
    <property type="match status" value="1"/>
</dbReference>
<dbReference type="CDD" id="cd01833">
    <property type="entry name" value="XynB_like"/>
    <property type="match status" value="1"/>
</dbReference>